<evidence type="ECO:0000256" key="5">
    <source>
        <dbReference type="ARBA" id="ARBA00023136"/>
    </source>
</evidence>
<comment type="subcellular location">
    <subcellularLocation>
        <location evidence="1">Membrane</location>
        <topology evidence="1">Single-pass membrane protein</topology>
    </subcellularLocation>
</comment>
<dbReference type="Proteomes" id="UP000063919">
    <property type="component" value="Chromosome"/>
</dbReference>
<protein>
    <recommendedName>
        <fullName evidence="9">YneF family protein</fullName>
    </recommendedName>
</protein>
<keyword evidence="3 6" id="KW-0812">Transmembrane</keyword>
<feature type="transmembrane region" description="Helical" evidence="6">
    <location>
        <begin position="6"/>
        <end position="27"/>
    </location>
</feature>
<gene>
    <name evidence="7" type="ORF">SCANT_v1c05070</name>
</gene>
<comment type="similarity">
    <text evidence="2">Belongs to the UPF0154 family.</text>
</comment>
<dbReference type="GO" id="GO:0016020">
    <property type="term" value="C:membrane"/>
    <property type="evidence" value="ECO:0007669"/>
    <property type="project" value="UniProtKB-SubCell"/>
</dbReference>
<evidence type="ECO:0000313" key="7">
    <source>
        <dbReference type="EMBL" id="ALD66413.1"/>
    </source>
</evidence>
<evidence type="ECO:0000256" key="6">
    <source>
        <dbReference type="SAM" id="Phobius"/>
    </source>
</evidence>
<evidence type="ECO:0000256" key="1">
    <source>
        <dbReference type="ARBA" id="ARBA00004167"/>
    </source>
</evidence>
<keyword evidence="4 6" id="KW-1133">Transmembrane helix</keyword>
<dbReference type="STRING" id="362837.SCANT_v1c05070"/>
<evidence type="ECO:0008006" key="9">
    <source>
        <dbReference type="Google" id="ProtNLM"/>
    </source>
</evidence>
<reference evidence="7 8" key="1">
    <citation type="journal article" date="2015" name="Genome Announc.">
        <title>Complete Genome Sequence of Spiroplasma cantharicola CC-1T (DSM 21588), a Bacterium Isolated from Soldier Beetle (Cantharis carolinus).</title>
        <authorList>
            <person name="Lo W.S."/>
            <person name="Liu P.Y."/>
            <person name="Kuo C.H."/>
        </authorList>
    </citation>
    <scope>NUCLEOTIDE SEQUENCE [LARGE SCALE GENOMIC DNA]</scope>
    <source>
        <strain evidence="7 8">CC-1</strain>
    </source>
</reference>
<organism evidence="7 8">
    <name type="scientific">Spiroplasma cantharicola</name>
    <dbReference type="NCBI Taxonomy" id="362837"/>
    <lineage>
        <taxon>Bacteria</taxon>
        <taxon>Bacillati</taxon>
        <taxon>Mycoplasmatota</taxon>
        <taxon>Mollicutes</taxon>
        <taxon>Entomoplasmatales</taxon>
        <taxon>Spiroplasmataceae</taxon>
        <taxon>Spiroplasma</taxon>
    </lineage>
</organism>
<dbReference type="OrthoDB" id="1769076at2"/>
<name>A0A0M5KGY5_9MOLU</name>
<dbReference type="PATRIC" id="fig|362837.3.peg.518"/>
<evidence type="ECO:0000313" key="8">
    <source>
        <dbReference type="Proteomes" id="UP000063919"/>
    </source>
</evidence>
<evidence type="ECO:0000256" key="2">
    <source>
        <dbReference type="ARBA" id="ARBA00006694"/>
    </source>
</evidence>
<accession>A0A0M5KGY5</accession>
<dbReference type="InterPro" id="IPR005359">
    <property type="entry name" value="UPF0154"/>
</dbReference>
<dbReference type="RefSeq" id="WP_053946172.1">
    <property type="nucleotide sequence ID" value="NZ_CP012622.1"/>
</dbReference>
<keyword evidence="8" id="KW-1185">Reference proteome</keyword>
<dbReference type="KEGG" id="scj:SCANT_v1c05070"/>
<evidence type="ECO:0000256" key="3">
    <source>
        <dbReference type="ARBA" id="ARBA00022692"/>
    </source>
</evidence>
<keyword evidence="5 6" id="KW-0472">Membrane</keyword>
<proteinExistence type="inferred from homology"/>
<evidence type="ECO:0000256" key="4">
    <source>
        <dbReference type="ARBA" id="ARBA00022989"/>
    </source>
</evidence>
<sequence>MGTIVWWGALLIAIATAIVGGIIGFIITRKVIQKQLRENPPINENQIRAMYRSMGRKPTESDIKKTMNAVKRGK</sequence>
<dbReference type="AlphaFoldDB" id="A0A0M5KGY5"/>
<dbReference type="Pfam" id="PF03672">
    <property type="entry name" value="UPF0154"/>
    <property type="match status" value="1"/>
</dbReference>
<dbReference type="EMBL" id="CP012622">
    <property type="protein sequence ID" value="ALD66413.1"/>
    <property type="molecule type" value="Genomic_DNA"/>
</dbReference>